<dbReference type="SUPFAM" id="SSF52540">
    <property type="entry name" value="P-loop containing nucleoside triphosphate hydrolases"/>
    <property type="match status" value="1"/>
</dbReference>
<evidence type="ECO:0000259" key="10">
    <source>
        <dbReference type="PROSITE" id="PS51192"/>
    </source>
</evidence>
<dbReference type="InterPro" id="IPR027417">
    <property type="entry name" value="P-loop_NTPase"/>
</dbReference>
<feature type="compositionally biased region" description="Polar residues" evidence="9">
    <location>
        <begin position="1325"/>
        <end position="1335"/>
    </location>
</feature>
<feature type="compositionally biased region" description="Pro residues" evidence="9">
    <location>
        <begin position="1095"/>
        <end position="1104"/>
    </location>
</feature>
<gene>
    <name evidence="12" type="ORF">AUCHE_05_02480</name>
</gene>
<dbReference type="InterPro" id="IPR055367">
    <property type="entry name" value="WH4_Lhr"/>
</dbReference>
<evidence type="ECO:0000256" key="6">
    <source>
        <dbReference type="ARBA" id="ARBA00023125"/>
    </source>
</evidence>
<evidence type="ECO:0000256" key="7">
    <source>
        <dbReference type="ARBA" id="ARBA00023204"/>
    </source>
</evidence>
<dbReference type="SMART" id="SM00487">
    <property type="entry name" value="DEXDc"/>
    <property type="match status" value="1"/>
</dbReference>
<dbReference type="Pfam" id="PF00270">
    <property type="entry name" value="DEAD"/>
    <property type="match status" value="1"/>
</dbReference>
<dbReference type="STRING" id="100225.SAMN05421595_1171"/>
<dbReference type="InterPro" id="IPR052511">
    <property type="entry name" value="ATP-dep_Helicase"/>
</dbReference>
<dbReference type="GO" id="GO:0003677">
    <property type="term" value="F:DNA binding"/>
    <property type="evidence" value="ECO:0007669"/>
    <property type="project" value="UniProtKB-KW"/>
</dbReference>
<dbReference type="SMART" id="SM00490">
    <property type="entry name" value="HELICc"/>
    <property type="match status" value="1"/>
</dbReference>
<accession>K6V558</accession>
<protein>
    <submittedName>
        <fullName evidence="12">Putative ATP-dependent helicase</fullName>
    </submittedName>
</protein>
<organism evidence="12 13">
    <name type="scientific">Austwickia chelonae NBRC 105200</name>
    <dbReference type="NCBI Taxonomy" id="1184607"/>
    <lineage>
        <taxon>Bacteria</taxon>
        <taxon>Bacillati</taxon>
        <taxon>Actinomycetota</taxon>
        <taxon>Actinomycetes</taxon>
        <taxon>Micrococcales</taxon>
        <taxon>Dermatophilaceae</taxon>
        <taxon>Austwickia</taxon>
    </lineage>
</organism>
<dbReference type="EMBL" id="BAGZ01000005">
    <property type="protein sequence ID" value="GAB77343.1"/>
    <property type="molecule type" value="Genomic_DNA"/>
</dbReference>
<dbReference type="SMART" id="SM00382">
    <property type="entry name" value="AAA"/>
    <property type="match status" value="1"/>
</dbReference>
<dbReference type="InterPro" id="IPR055368">
    <property type="entry name" value="WH3_Lhr"/>
</dbReference>
<dbReference type="InterPro" id="IPR014001">
    <property type="entry name" value="Helicase_ATP-bd"/>
</dbReference>
<sequence>MLRPGYLYTTVDPCQAENTMDAADPLSGFSPATTEWFREAFTAPTPAQAEAWASIRTGAHTLVIAPTGSGKTLSAFLWALDGLHRDMPRQETGRRCRILYVSPLKALAADVEKNLRIPLSGIARHSERLQMPAPDIRVSVRSGDTPGAARRAFAKKGADILITTPESLFLLLTSQARDRLRDVSTVIVDEIHAVAGSKRGVHLALSLERLDALLDTSAQRIGLSATVRPEEDVGHLLAGDRPVHIVRPEASKQWDLKVVVPVARLDDPTDPGADRPLAVPDDPRRRSVWPHVEGRLVDLITEHRSTIVFTNSRRQAERLTARINELGEDRLSRTPEGLNRICSPTNTSRGAAPVLARAHHGSVSKELRSAIESDLKSGTIPAVVATGSLELGIDMGAVDLVVHVESPPSVAGGLQRIGRSGHQVGAVSTGVLLPRHRGDLLQCAVIVSLMLDGRIEAVRMPRNPLDVLAQQLVAMISMDDWSVEELHSLLRRSAPYRTLSRSALEAVLDMLSGRYPAEDLAVLRPRLVWDRLTDRLTARPGAHRLAVTSGGTIPDRGMYGVFLTGEGQGRRVGELDEEMVHESRLGDLLTLGTSTWRVEEITHDQVIVSPSPGSTGRLPFWRGDSVGRPAELGAAIGDYTRKMCSLDREESLRRAREGGLDAHAAENLVAYLEDQQAATGLVPDDRTIVVEHFQDELGDRQAVVHTPYGGCVHAPWALVIADRLRRHLGVDARLTHHDDGIVLRWPQGDSDSPSSGAFPGDGLDLAPFLTVEPEDVMELVAAQIEGTALFASRFRECAARSLLLPKPHPGRRRALWQERQRSGQLLEFTSEFTDFPIVSEAVRECLQDVFDVPALVDLMQGLRSGKITIHQVTTGTASPYAQSLLFDRLARSLYETDTPSAERRAAAAGLDSELLADLLGDEHPPPLSELLDPGVVSVVDQERQHTTPERQCRDLEDVVDMIRRFGPVTSDWIRYRTAPTVHHEVDRWLDELVAARRTVQIRLADEPRWIVMEDVGRVRDALGVTLPPGLPASLLAPVADPLGDLMSRYARSRALFTAAEAADWAAIGPAVATAALDRLVHEGRLRRGNLRPRPDSPPDIPGSPTPTDYADVEVVRLLRRRTTAALRAEVAPVPQRSMGIFLPAWQSVGGKIRGPEGVLHVIDQLAGTALPAAVWEEWIFPSRVPGYRPGDLDEISTSGQAFWQGHREASRDWRISWHPADIAPLTLDLPCPLPEGDESAPTDQVLHILSGGGSYLFRTLSAQLDDIKDQALLDTLWKLVRSGLITNGSFAPVRARFSPNGSPRRTSSPRPIKRGRLSFGAIPRSNPTTGYPLPLTTSRIPPTGAGHWIALPKTDPDPTRRTLAAAEALATRYGVVTSAVARAESIPGGFAPIYRVLSAAEDAGQIRRGYFVEGLGAAQFAMTSAVEQLRAAARRDERATDDTNTVVLAAADPANPYGTFLPWPAPVTPGVTVRSPRRAGSLVIFVGGELVLHVERSGRDVTSYATDSTALIAASRALAELVHSGRAELIQVEQVDGRPSLGSDHIVVKALLETGFRATPRGLRLRR</sequence>
<evidence type="ECO:0000256" key="5">
    <source>
        <dbReference type="ARBA" id="ARBA00022840"/>
    </source>
</evidence>
<dbReference type="GO" id="GO:0004386">
    <property type="term" value="F:helicase activity"/>
    <property type="evidence" value="ECO:0007669"/>
    <property type="project" value="UniProtKB-KW"/>
</dbReference>
<dbReference type="InterPro" id="IPR001650">
    <property type="entry name" value="Helicase_C-like"/>
</dbReference>
<evidence type="ECO:0000313" key="13">
    <source>
        <dbReference type="Proteomes" id="UP000008495"/>
    </source>
</evidence>
<keyword evidence="8" id="KW-0413">Isomerase</keyword>
<keyword evidence="6" id="KW-0238">DNA-binding</keyword>
<dbReference type="Pfam" id="PF08494">
    <property type="entry name" value="DEAD_assoc"/>
    <property type="match status" value="1"/>
</dbReference>
<dbReference type="PROSITE" id="PS51192">
    <property type="entry name" value="HELICASE_ATP_BIND_1"/>
    <property type="match status" value="1"/>
</dbReference>
<reference evidence="12 13" key="1">
    <citation type="submission" date="2012-08" db="EMBL/GenBank/DDBJ databases">
        <title>Whole genome shotgun sequence of Austwickia chelonae NBRC 105200.</title>
        <authorList>
            <person name="Yoshida I."/>
            <person name="Hosoyama A."/>
            <person name="Tsuchikane K."/>
            <person name="Katsumata H."/>
            <person name="Ando Y."/>
            <person name="Ohji S."/>
            <person name="Hamada M."/>
            <person name="Tamura T."/>
            <person name="Yamazoe A."/>
            <person name="Yamazaki S."/>
            <person name="Fujita N."/>
        </authorList>
    </citation>
    <scope>NUCLEOTIDE SEQUENCE [LARGE SCALE GENOMIC DNA]</scope>
    <source>
        <strain evidence="12 13">NBRC 105200</strain>
    </source>
</reference>
<feature type="region of interest" description="Disordered" evidence="9">
    <location>
        <begin position="1296"/>
        <end position="1335"/>
    </location>
</feature>
<keyword evidence="2" id="KW-0227">DNA damage</keyword>
<dbReference type="PROSITE" id="PS51194">
    <property type="entry name" value="HELICASE_CTER"/>
    <property type="match status" value="1"/>
</dbReference>
<keyword evidence="5" id="KW-0067">ATP-binding</keyword>
<dbReference type="InterPro" id="IPR013701">
    <property type="entry name" value="Lhr-like_DEAD/DEAH_assoc"/>
</dbReference>
<evidence type="ECO:0000256" key="2">
    <source>
        <dbReference type="ARBA" id="ARBA00022763"/>
    </source>
</evidence>
<dbReference type="Pfam" id="PF23235">
    <property type="entry name" value="WHD_3rd_Lhr"/>
    <property type="match status" value="1"/>
</dbReference>
<dbReference type="Proteomes" id="UP000008495">
    <property type="component" value="Unassembled WGS sequence"/>
</dbReference>
<feature type="compositionally biased region" description="Polar residues" evidence="9">
    <location>
        <begin position="1299"/>
        <end position="1309"/>
    </location>
</feature>
<feature type="domain" description="Helicase C-terminal" evidence="11">
    <location>
        <begin position="295"/>
        <end position="466"/>
    </location>
</feature>
<proteinExistence type="predicted"/>
<feature type="region of interest" description="Disordered" evidence="9">
    <location>
        <begin position="1087"/>
        <end position="1106"/>
    </location>
</feature>
<dbReference type="InterPro" id="IPR011545">
    <property type="entry name" value="DEAD/DEAH_box_helicase_dom"/>
</dbReference>
<dbReference type="GO" id="GO:0006281">
    <property type="term" value="P:DNA repair"/>
    <property type="evidence" value="ECO:0007669"/>
    <property type="project" value="UniProtKB-KW"/>
</dbReference>
<dbReference type="InterPro" id="IPR003593">
    <property type="entry name" value="AAA+_ATPase"/>
</dbReference>
<dbReference type="GO" id="GO:0016887">
    <property type="term" value="F:ATP hydrolysis activity"/>
    <property type="evidence" value="ECO:0007669"/>
    <property type="project" value="TreeGrafter"/>
</dbReference>
<evidence type="ECO:0000256" key="3">
    <source>
        <dbReference type="ARBA" id="ARBA00022801"/>
    </source>
</evidence>
<evidence type="ECO:0000256" key="4">
    <source>
        <dbReference type="ARBA" id="ARBA00022806"/>
    </source>
</evidence>
<dbReference type="Gene3D" id="3.40.50.300">
    <property type="entry name" value="P-loop containing nucleotide triphosphate hydrolases"/>
    <property type="match status" value="2"/>
</dbReference>
<keyword evidence="7" id="KW-0234">DNA repair</keyword>
<dbReference type="Pfam" id="PF19306">
    <property type="entry name" value="WHD_Lhr"/>
    <property type="match status" value="1"/>
</dbReference>
<dbReference type="InterPro" id="IPR045628">
    <property type="entry name" value="Lhr_WH_dom"/>
</dbReference>
<evidence type="ECO:0000256" key="1">
    <source>
        <dbReference type="ARBA" id="ARBA00022741"/>
    </source>
</evidence>
<dbReference type="Pfam" id="PF23236">
    <property type="entry name" value="WHD_2nd_Lhr"/>
    <property type="match status" value="1"/>
</dbReference>
<dbReference type="Pfam" id="PF23234">
    <property type="entry name" value="WHD_4th_Lhr"/>
    <property type="match status" value="1"/>
</dbReference>
<evidence type="ECO:0000256" key="8">
    <source>
        <dbReference type="ARBA" id="ARBA00023235"/>
    </source>
</evidence>
<evidence type="ECO:0000256" key="9">
    <source>
        <dbReference type="SAM" id="MobiDB-lite"/>
    </source>
</evidence>
<evidence type="ECO:0000313" key="12">
    <source>
        <dbReference type="EMBL" id="GAB77343.1"/>
    </source>
</evidence>
<keyword evidence="1" id="KW-0547">Nucleotide-binding</keyword>
<keyword evidence="3" id="KW-0378">Hydrolase</keyword>
<evidence type="ECO:0000259" key="11">
    <source>
        <dbReference type="PROSITE" id="PS51194"/>
    </source>
</evidence>
<dbReference type="PANTHER" id="PTHR47962">
    <property type="entry name" value="ATP-DEPENDENT HELICASE LHR-RELATED-RELATED"/>
    <property type="match status" value="1"/>
</dbReference>
<comment type="caution">
    <text evidence="12">The sequence shown here is derived from an EMBL/GenBank/DDBJ whole genome shotgun (WGS) entry which is preliminary data.</text>
</comment>
<dbReference type="eggNOG" id="COG1201">
    <property type="taxonomic scope" value="Bacteria"/>
</dbReference>
<keyword evidence="4 12" id="KW-0347">Helicase</keyword>
<dbReference type="PANTHER" id="PTHR47962:SF5">
    <property type="entry name" value="ATP-DEPENDENT HELICASE LHR-RELATED"/>
    <property type="match status" value="1"/>
</dbReference>
<keyword evidence="13" id="KW-1185">Reference proteome</keyword>
<dbReference type="Pfam" id="PF00271">
    <property type="entry name" value="Helicase_C"/>
    <property type="match status" value="1"/>
</dbReference>
<dbReference type="GO" id="GO:0005524">
    <property type="term" value="F:ATP binding"/>
    <property type="evidence" value="ECO:0007669"/>
    <property type="project" value="UniProtKB-KW"/>
</dbReference>
<dbReference type="InterPro" id="IPR055369">
    <property type="entry name" value="WH2_Lhr"/>
</dbReference>
<name>K6V558_9MICO</name>
<feature type="domain" description="Helicase ATP-binding" evidence="10">
    <location>
        <begin position="52"/>
        <end position="245"/>
    </location>
</feature>